<evidence type="ECO:0000259" key="13">
    <source>
        <dbReference type="PROSITE" id="PS50893"/>
    </source>
</evidence>
<dbReference type="PATRIC" id="fig|1171373.8.peg.3154"/>
<dbReference type="GO" id="GO:0005524">
    <property type="term" value="F:ATP binding"/>
    <property type="evidence" value="ECO:0007669"/>
    <property type="project" value="UniProtKB-KW"/>
</dbReference>
<keyword evidence="2" id="KW-0813">Transport</keyword>
<dbReference type="InterPro" id="IPR003593">
    <property type="entry name" value="AAA+_ATPase"/>
</dbReference>
<keyword evidence="3" id="KW-1003">Cell membrane</keyword>
<protein>
    <submittedName>
        <fullName evidence="15">ABC transporter permease/ATP-binding protein</fullName>
    </submittedName>
</protein>
<dbReference type="GO" id="GO:0015421">
    <property type="term" value="F:ABC-type oligopeptide transporter activity"/>
    <property type="evidence" value="ECO:0007669"/>
    <property type="project" value="TreeGrafter"/>
</dbReference>
<evidence type="ECO:0000256" key="9">
    <source>
        <dbReference type="ARBA" id="ARBA00023136"/>
    </source>
</evidence>
<evidence type="ECO:0000256" key="5">
    <source>
        <dbReference type="ARBA" id="ARBA00022692"/>
    </source>
</evidence>
<gene>
    <name evidence="15" type="ordered locus">PACID_32060</name>
</gene>
<feature type="transmembrane region" description="Helical" evidence="12">
    <location>
        <begin position="60"/>
        <end position="80"/>
    </location>
</feature>
<dbReference type="PANTHER" id="PTHR43394:SF1">
    <property type="entry name" value="ATP-BINDING CASSETTE SUB-FAMILY B MEMBER 10, MITOCHONDRIAL"/>
    <property type="match status" value="1"/>
</dbReference>
<dbReference type="InterPro" id="IPR039421">
    <property type="entry name" value="Type_1_exporter"/>
</dbReference>
<evidence type="ECO:0000256" key="2">
    <source>
        <dbReference type="ARBA" id="ARBA00022448"/>
    </source>
</evidence>
<evidence type="ECO:0000256" key="6">
    <source>
        <dbReference type="ARBA" id="ARBA00022741"/>
    </source>
</evidence>
<dbReference type="SUPFAM" id="SSF90123">
    <property type="entry name" value="ABC transporter transmembrane region"/>
    <property type="match status" value="1"/>
</dbReference>
<dbReference type="InterPro" id="IPR003439">
    <property type="entry name" value="ABC_transporter-like_ATP-bd"/>
</dbReference>
<dbReference type="Pfam" id="PF00664">
    <property type="entry name" value="ABC_membrane"/>
    <property type="match status" value="1"/>
</dbReference>
<evidence type="ECO:0000256" key="1">
    <source>
        <dbReference type="ARBA" id="ARBA00004429"/>
    </source>
</evidence>
<sequence>MSSDTHASPATVGAPETTGISTEVATLYGDALDRAPALAPRRSRRRLGNLLRFLPYLRPYATRFALMVVFAIASTIAGIVTPLVTQRVVDGPISNSAHRGLYTLGSAAIAIGVVEAVFMFWRRWVVARGTLGTETGIRLDLYAKLQRLPLGFHTGWESGQLLSRIMNDLSTVRRFLGFGLLFLIMNLLQIVITTGLLLNMYWPLGLVVVISAVPIVWLCLVNERRYTKLSRTIQDQTGDVASAVEESVGGLRVIKAFGRRDHIFGGFDDKAVALWRTSMARVRLTSWFWTVLEAIPSLTLVVVLAFGALAVGHHRISLGTLVAFITLMLSIVWPIASLGFLLSMTQDSMTAADRICEIFDAPETIRDGARSLDHPSGRLTFDDVTFRYPDGHEDVLKHLDLDIEPGQTVALVGGTGSGKTTLTALVPRLADVTGGAIRIDGVDIRDLRVAELRSIVATAFEDATLFSMSARENLTLGRADASQEEIDEAIDVAQAGFVHDLPWGLDTRIGEQGMSLSGGQRQRLALARAVLVRPRILVLDDTLSALDMETEALVESALKRVLVDVTGIVVAHRASTVLLADKVAMLSEGRVTHVGTHAELLATVPEYRELLSADYDAETGIASKGDRERGGEDQGEDREDQEEVMTRG</sequence>
<dbReference type="Gene3D" id="1.20.1560.10">
    <property type="entry name" value="ABC transporter type 1, transmembrane domain"/>
    <property type="match status" value="1"/>
</dbReference>
<evidence type="ECO:0000256" key="8">
    <source>
        <dbReference type="ARBA" id="ARBA00022989"/>
    </source>
</evidence>
<evidence type="ECO:0000256" key="12">
    <source>
        <dbReference type="SAM" id="Phobius"/>
    </source>
</evidence>
<dbReference type="Proteomes" id="UP000000214">
    <property type="component" value="Chromosome"/>
</dbReference>
<feature type="transmembrane region" description="Helical" evidence="12">
    <location>
        <begin position="316"/>
        <end position="342"/>
    </location>
</feature>
<evidence type="ECO:0000256" key="11">
    <source>
        <dbReference type="SAM" id="MobiDB-lite"/>
    </source>
</evidence>
<evidence type="ECO:0000256" key="3">
    <source>
        <dbReference type="ARBA" id="ARBA00022475"/>
    </source>
</evidence>
<keyword evidence="9 12" id="KW-0472">Membrane</keyword>
<dbReference type="GO" id="GO:0005886">
    <property type="term" value="C:plasma membrane"/>
    <property type="evidence" value="ECO:0007669"/>
    <property type="project" value="UniProtKB-SubCell"/>
</dbReference>
<dbReference type="RefSeq" id="WP_015071860.1">
    <property type="nucleotide sequence ID" value="NC_019395.1"/>
</dbReference>
<dbReference type="Gene3D" id="3.40.50.300">
    <property type="entry name" value="P-loop containing nucleotide triphosphate hydrolases"/>
    <property type="match status" value="1"/>
</dbReference>
<feature type="compositionally biased region" description="Acidic residues" evidence="11">
    <location>
        <begin position="633"/>
        <end position="648"/>
    </location>
</feature>
<evidence type="ECO:0000256" key="7">
    <source>
        <dbReference type="ARBA" id="ARBA00022840"/>
    </source>
</evidence>
<dbReference type="KEGG" id="pbo:PACID_32060"/>
<evidence type="ECO:0000313" key="16">
    <source>
        <dbReference type="Proteomes" id="UP000000214"/>
    </source>
</evidence>
<reference evidence="15 16" key="1">
    <citation type="journal article" date="2012" name="BMC Genomics">
        <title>The genome sequence of Propionibacterium acidipropionici provides insights into its biotechnological and industrial potential.</title>
        <authorList>
            <person name="Parizzi L.P."/>
            <person name="Grassi M.C."/>
            <person name="Llerena L.A."/>
            <person name="Carazzolle M.F."/>
            <person name="Queiroz V.L."/>
            <person name="Lunardi I."/>
            <person name="Zeidler A.F."/>
            <person name="Teixeira P.J."/>
            <person name="Mieczkowski P."/>
            <person name="Rincones J."/>
            <person name="Pereira G.A."/>
        </authorList>
    </citation>
    <scope>NUCLEOTIDE SEQUENCE [LARGE SCALE GENOMIC DNA]</scope>
    <source>
        <strain evidence="16">ATCC 4875 / DSM 20272 / JCM 6432 / NBRC 12425 / NCIMB 8070</strain>
    </source>
</reference>
<feature type="transmembrane region" description="Helical" evidence="12">
    <location>
        <begin position="286"/>
        <end position="310"/>
    </location>
</feature>
<keyword evidence="6" id="KW-0547">Nucleotide-binding</keyword>
<organism evidence="15 16">
    <name type="scientific">Acidipropionibacterium acidipropionici (strain ATCC 4875 / DSM 20272 / JCM 6432 / NBRC 12425 / NCIMB 8070 / 4)</name>
    <name type="common">Propionibacterium acidipropionici</name>
    <dbReference type="NCBI Taxonomy" id="1171373"/>
    <lineage>
        <taxon>Bacteria</taxon>
        <taxon>Bacillati</taxon>
        <taxon>Actinomycetota</taxon>
        <taxon>Actinomycetes</taxon>
        <taxon>Propionibacteriales</taxon>
        <taxon>Propionibacteriaceae</taxon>
        <taxon>Acidipropionibacterium</taxon>
    </lineage>
</organism>
<accession>K7RX05</accession>
<dbReference type="SMART" id="SM00382">
    <property type="entry name" value="AAA"/>
    <property type="match status" value="1"/>
</dbReference>
<dbReference type="PROSITE" id="PS50893">
    <property type="entry name" value="ABC_TRANSPORTER_2"/>
    <property type="match status" value="1"/>
</dbReference>
<dbReference type="FunFam" id="3.40.50.300:FF:000221">
    <property type="entry name" value="Multidrug ABC transporter ATP-binding protein"/>
    <property type="match status" value="1"/>
</dbReference>
<evidence type="ECO:0000313" key="15">
    <source>
        <dbReference type="EMBL" id="AFV90966.1"/>
    </source>
</evidence>
<feature type="transmembrane region" description="Helical" evidence="12">
    <location>
        <begin position="100"/>
        <end position="121"/>
    </location>
</feature>
<dbReference type="PANTHER" id="PTHR43394">
    <property type="entry name" value="ATP-DEPENDENT PERMEASE MDL1, MITOCHONDRIAL"/>
    <property type="match status" value="1"/>
</dbReference>
<feature type="domain" description="ABC transporter" evidence="13">
    <location>
        <begin position="379"/>
        <end position="613"/>
    </location>
</feature>
<dbReference type="STRING" id="1171373.PACID_32060"/>
<keyword evidence="5 12" id="KW-0812">Transmembrane</keyword>
<dbReference type="GO" id="GO:0016887">
    <property type="term" value="F:ATP hydrolysis activity"/>
    <property type="evidence" value="ECO:0007669"/>
    <property type="project" value="InterPro"/>
</dbReference>
<name>K7RX05_ACIA4</name>
<keyword evidence="4" id="KW-0997">Cell inner membrane</keyword>
<keyword evidence="7 15" id="KW-0067">ATP-binding</keyword>
<dbReference type="InterPro" id="IPR036640">
    <property type="entry name" value="ABC1_TM_sf"/>
</dbReference>
<evidence type="ECO:0000256" key="4">
    <source>
        <dbReference type="ARBA" id="ARBA00022519"/>
    </source>
</evidence>
<dbReference type="InterPro" id="IPR011527">
    <property type="entry name" value="ABC1_TM_dom"/>
</dbReference>
<dbReference type="HOGENOM" id="CLU_000604_84_3_11"/>
<evidence type="ECO:0000256" key="10">
    <source>
        <dbReference type="ARBA" id="ARBA00023455"/>
    </source>
</evidence>
<dbReference type="SUPFAM" id="SSF52540">
    <property type="entry name" value="P-loop containing nucleoside triphosphate hydrolases"/>
    <property type="match status" value="1"/>
</dbReference>
<keyword evidence="8 12" id="KW-1133">Transmembrane helix</keyword>
<dbReference type="InterPro" id="IPR017871">
    <property type="entry name" value="ABC_transporter-like_CS"/>
</dbReference>
<comment type="subcellular location">
    <subcellularLocation>
        <location evidence="1">Cell inner membrane</location>
        <topology evidence="1">Multi-pass membrane protein</topology>
    </subcellularLocation>
</comment>
<evidence type="ECO:0000259" key="14">
    <source>
        <dbReference type="PROSITE" id="PS50929"/>
    </source>
</evidence>
<dbReference type="AlphaFoldDB" id="K7RX05"/>
<proteinExistence type="inferred from homology"/>
<dbReference type="Pfam" id="PF00005">
    <property type="entry name" value="ABC_tran"/>
    <property type="match status" value="1"/>
</dbReference>
<comment type="similarity">
    <text evidence="10">Belongs to the ABC transporter superfamily. Siderophore-Fe(3+) uptake transporter (SIUT) (TC 3.A.1.21) family.</text>
</comment>
<feature type="transmembrane region" description="Helical" evidence="12">
    <location>
        <begin position="200"/>
        <end position="221"/>
    </location>
</feature>
<feature type="region of interest" description="Disordered" evidence="11">
    <location>
        <begin position="618"/>
        <end position="648"/>
    </location>
</feature>
<dbReference type="EMBL" id="CP003493">
    <property type="protein sequence ID" value="AFV90966.1"/>
    <property type="molecule type" value="Genomic_DNA"/>
</dbReference>
<dbReference type="PROSITE" id="PS00211">
    <property type="entry name" value="ABC_TRANSPORTER_1"/>
    <property type="match status" value="1"/>
</dbReference>
<dbReference type="CDD" id="cd18543">
    <property type="entry name" value="ABC_6TM_Rv0194_D1_like"/>
    <property type="match status" value="1"/>
</dbReference>
<dbReference type="PROSITE" id="PS50929">
    <property type="entry name" value="ABC_TM1F"/>
    <property type="match status" value="1"/>
</dbReference>
<feature type="domain" description="ABC transmembrane type-1" evidence="14">
    <location>
        <begin position="65"/>
        <end position="347"/>
    </location>
</feature>
<dbReference type="InterPro" id="IPR027417">
    <property type="entry name" value="P-loop_NTPase"/>
</dbReference>
<dbReference type="eggNOG" id="COG1132">
    <property type="taxonomic scope" value="Bacteria"/>
</dbReference>
<feature type="transmembrane region" description="Helical" evidence="12">
    <location>
        <begin position="175"/>
        <end position="194"/>
    </location>
</feature>